<name>K9ZZ51_DEIPD</name>
<sequence>MPVESALTSYSENVPLSTFANPVIAEDFADPFILRQGLLYYAYSTAFGGEELPTRRSYDLLNWTNLGDTMGPLPVWAERGFTWAPDIMAVEDGFMLYYTARHRASEQQVIGAAFSTSPEGPFLDTSETPFISQHELGGVIDAHAFIDRDGQRYLYWKNDGNSCGLRTFIWVQRLSDDGRQLVGERVALIGNDQHWEGNLIEAPFVHARDGQYFLFYSAAHYGDETYGVGYAVGSSPMGPFQKVQDGPLLSTFGEVAGPGGQGILSDEAGNTWMYYHAWTKGQVGYEAGGARSLRCEPLWWNQGHPVLESSAFLPLPAPPSENEMPALSLA</sequence>
<dbReference type="PATRIC" id="fig|937777.3.peg.920"/>
<keyword evidence="2 6" id="KW-0378">Hydrolase</keyword>
<dbReference type="InterPro" id="IPR023296">
    <property type="entry name" value="Glyco_hydro_beta-prop_sf"/>
</dbReference>
<dbReference type="Pfam" id="PF04616">
    <property type="entry name" value="Glyco_hydro_43"/>
    <property type="match status" value="1"/>
</dbReference>
<gene>
    <name evidence="7" type="ordered locus">Deipe_0910</name>
</gene>
<dbReference type="Gene3D" id="2.115.10.20">
    <property type="entry name" value="Glycosyl hydrolase domain, family 43"/>
    <property type="match status" value="1"/>
</dbReference>
<feature type="site" description="Important for catalytic activity, responsible for pKa modulation of the active site Glu and correct orientation of both the proton donor and substrate" evidence="5">
    <location>
        <position position="141"/>
    </location>
</feature>
<evidence type="ECO:0000256" key="4">
    <source>
        <dbReference type="PIRSR" id="PIRSR606710-1"/>
    </source>
</evidence>
<dbReference type="eggNOG" id="COG3507">
    <property type="taxonomic scope" value="Bacteria"/>
</dbReference>
<dbReference type="AlphaFoldDB" id="K9ZZ51"/>
<dbReference type="EMBL" id="CP003382">
    <property type="protein sequence ID" value="AFZ66479.1"/>
    <property type="molecule type" value="Genomic_DNA"/>
</dbReference>
<evidence type="ECO:0000313" key="7">
    <source>
        <dbReference type="EMBL" id="AFZ66479.1"/>
    </source>
</evidence>
<dbReference type="STRING" id="937777.Deipe_0910"/>
<accession>K9ZZ51</accession>
<organism evidence="7 8">
    <name type="scientific">Deinococcus peraridilitoris (strain DSM 19664 / LMG 22246 / CIP 109416 / KR-200)</name>
    <dbReference type="NCBI Taxonomy" id="937777"/>
    <lineage>
        <taxon>Bacteria</taxon>
        <taxon>Thermotogati</taxon>
        <taxon>Deinococcota</taxon>
        <taxon>Deinococci</taxon>
        <taxon>Deinococcales</taxon>
        <taxon>Deinococcaceae</taxon>
        <taxon>Deinococcus</taxon>
    </lineage>
</organism>
<evidence type="ECO:0000256" key="6">
    <source>
        <dbReference type="RuleBase" id="RU361187"/>
    </source>
</evidence>
<dbReference type="CDD" id="cd08999">
    <property type="entry name" value="GH43_ABN-like"/>
    <property type="match status" value="1"/>
</dbReference>
<dbReference type="InterPro" id="IPR006710">
    <property type="entry name" value="Glyco_hydro_43"/>
</dbReference>
<dbReference type="PANTHER" id="PTHR42812">
    <property type="entry name" value="BETA-XYLOSIDASE"/>
    <property type="match status" value="1"/>
</dbReference>
<dbReference type="InterPro" id="IPR051795">
    <property type="entry name" value="Glycosyl_Hydrlase_43"/>
</dbReference>
<dbReference type="GO" id="GO:0005975">
    <property type="term" value="P:carbohydrate metabolic process"/>
    <property type="evidence" value="ECO:0007669"/>
    <property type="project" value="InterPro"/>
</dbReference>
<keyword evidence="8" id="KW-1185">Reference proteome</keyword>
<reference evidence="8" key="1">
    <citation type="submission" date="2012-03" db="EMBL/GenBank/DDBJ databases">
        <title>Complete sequence of chromosome of Deinococcus peraridilitoris DSM 19664.</title>
        <authorList>
            <person name="Lucas S."/>
            <person name="Copeland A."/>
            <person name="Lapidus A."/>
            <person name="Glavina del Rio T."/>
            <person name="Dalin E."/>
            <person name="Tice H."/>
            <person name="Bruce D."/>
            <person name="Goodwin L."/>
            <person name="Pitluck S."/>
            <person name="Peters L."/>
            <person name="Mikhailova N."/>
            <person name="Lu M."/>
            <person name="Kyrpides N."/>
            <person name="Mavromatis K."/>
            <person name="Ivanova N."/>
            <person name="Brettin T."/>
            <person name="Detter J.C."/>
            <person name="Han C."/>
            <person name="Larimer F."/>
            <person name="Land M."/>
            <person name="Hauser L."/>
            <person name="Markowitz V."/>
            <person name="Cheng J.-F."/>
            <person name="Hugenholtz P."/>
            <person name="Woyke T."/>
            <person name="Wu D."/>
            <person name="Pukall R."/>
            <person name="Steenblock K."/>
            <person name="Brambilla E."/>
            <person name="Klenk H.-P."/>
            <person name="Eisen J.A."/>
        </authorList>
    </citation>
    <scope>NUCLEOTIDE SEQUENCE [LARGE SCALE GENOMIC DNA]</scope>
    <source>
        <strain evidence="8">DSM 19664 / LMG 22246 / CIP 109416 / KR-200</strain>
    </source>
</reference>
<evidence type="ECO:0000256" key="3">
    <source>
        <dbReference type="ARBA" id="ARBA00023295"/>
    </source>
</evidence>
<dbReference type="Proteomes" id="UP000010467">
    <property type="component" value="Chromosome"/>
</dbReference>
<feature type="active site" description="Proton acceptor" evidence="4">
    <location>
        <position position="30"/>
    </location>
</feature>
<comment type="similarity">
    <text evidence="1 6">Belongs to the glycosyl hydrolase 43 family.</text>
</comment>
<evidence type="ECO:0000256" key="2">
    <source>
        <dbReference type="ARBA" id="ARBA00022801"/>
    </source>
</evidence>
<dbReference type="PANTHER" id="PTHR42812:SF5">
    <property type="entry name" value="ENDO-ARABINASE"/>
    <property type="match status" value="1"/>
</dbReference>
<proteinExistence type="inferred from homology"/>
<evidence type="ECO:0000313" key="8">
    <source>
        <dbReference type="Proteomes" id="UP000010467"/>
    </source>
</evidence>
<evidence type="ECO:0000256" key="1">
    <source>
        <dbReference type="ARBA" id="ARBA00009865"/>
    </source>
</evidence>
<protein>
    <submittedName>
        <fullName evidence="7">Beta-xylosidase</fullName>
    </submittedName>
</protein>
<dbReference type="KEGG" id="dpd:Deipe_0910"/>
<feature type="active site" description="Proton donor" evidence="4">
    <location>
        <position position="201"/>
    </location>
</feature>
<dbReference type="GO" id="GO:0004553">
    <property type="term" value="F:hydrolase activity, hydrolyzing O-glycosyl compounds"/>
    <property type="evidence" value="ECO:0007669"/>
    <property type="project" value="InterPro"/>
</dbReference>
<keyword evidence="3 6" id="KW-0326">Glycosidase</keyword>
<evidence type="ECO:0000256" key="5">
    <source>
        <dbReference type="PIRSR" id="PIRSR606710-2"/>
    </source>
</evidence>
<dbReference type="SUPFAM" id="SSF75005">
    <property type="entry name" value="Arabinanase/levansucrase/invertase"/>
    <property type="match status" value="1"/>
</dbReference>
<dbReference type="HOGENOM" id="CLU_009397_4_0_0"/>